<evidence type="ECO:0000313" key="2">
    <source>
        <dbReference type="EMBL" id="MBD1387428.1"/>
    </source>
</evidence>
<reference evidence="2 3" key="1">
    <citation type="submission" date="2020-09" db="EMBL/GenBank/DDBJ databases">
        <title>Novel species of Mucilaginibacter isolated from a glacier on the Tibetan Plateau.</title>
        <authorList>
            <person name="Liu Q."/>
            <person name="Xin Y.-H."/>
        </authorList>
    </citation>
    <scope>NUCLEOTIDE SEQUENCE [LARGE SCALE GENOMIC DNA]</scope>
    <source>
        <strain evidence="2 3">CGMCC 1.13878</strain>
    </source>
</reference>
<dbReference type="Gene3D" id="3.40.630.30">
    <property type="match status" value="1"/>
</dbReference>
<sequence length="143" mass="15708">MNMEIKPAELYRDEVIELLAAQELPTVDLPGLLNNFFVAIDNNAITGVVGLEIYGNYGLLRSLAVNSSLKNKGIGAALLKRIETLATEKGLGAIYLLTETAKDYFEYKGYEHIARMDIPEEVKAASEFTHVCPDTAVAMQKSL</sequence>
<accession>A0ABR7XA28</accession>
<comment type="caution">
    <text evidence="2">The sequence shown here is derived from an EMBL/GenBank/DDBJ whole genome shotgun (WGS) entry which is preliminary data.</text>
</comment>
<dbReference type="NCBIfam" id="NF040501">
    <property type="entry name" value="resist_ArsN2"/>
    <property type="match status" value="1"/>
</dbReference>
<keyword evidence="3" id="KW-1185">Reference proteome</keyword>
<feature type="domain" description="N-acetyltransferase" evidence="1">
    <location>
        <begin position="3"/>
        <end position="143"/>
    </location>
</feature>
<evidence type="ECO:0000259" key="1">
    <source>
        <dbReference type="PROSITE" id="PS51186"/>
    </source>
</evidence>
<dbReference type="EMBL" id="JACWMW010000005">
    <property type="protein sequence ID" value="MBD1387428.1"/>
    <property type="molecule type" value="Genomic_DNA"/>
</dbReference>
<gene>
    <name evidence="2" type="ORF">IDJ75_19235</name>
</gene>
<dbReference type="SUPFAM" id="SSF55729">
    <property type="entry name" value="Acyl-CoA N-acyltransferases (Nat)"/>
    <property type="match status" value="1"/>
</dbReference>
<dbReference type="CDD" id="cd04301">
    <property type="entry name" value="NAT_SF"/>
    <property type="match status" value="1"/>
</dbReference>
<protein>
    <submittedName>
        <fullName evidence="2">GNAT family N-acetyltransferase</fullName>
    </submittedName>
</protein>
<evidence type="ECO:0000313" key="3">
    <source>
        <dbReference type="Proteomes" id="UP000618754"/>
    </source>
</evidence>
<dbReference type="InterPro" id="IPR000182">
    <property type="entry name" value="GNAT_dom"/>
</dbReference>
<dbReference type="PROSITE" id="PS51186">
    <property type="entry name" value="GNAT"/>
    <property type="match status" value="1"/>
</dbReference>
<dbReference type="Proteomes" id="UP000618754">
    <property type="component" value="Unassembled WGS sequence"/>
</dbReference>
<proteinExistence type="predicted"/>
<name>A0ABR7XA28_9SPHI</name>
<organism evidence="2 3">
    <name type="scientific">Mucilaginibacter rigui</name>
    <dbReference type="NCBI Taxonomy" id="534635"/>
    <lineage>
        <taxon>Bacteria</taxon>
        <taxon>Pseudomonadati</taxon>
        <taxon>Bacteroidota</taxon>
        <taxon>Sphingobacteriia</taxon>
        <taxon>Sphingobacteriales</taxon>
        <taxon>Sphingobacteriaceae</taxon>
        <taxon>Mucilaginibacter</taxon>
    </lineage>
</organism>
<dbReference type="Pfam" id="PF13508">
    <property type="entry name" value="Acetyltransf_7"/>
    <property type="match status" value="1"/>
</dbReference>
<dbReference type="InterPro" id="IPR016181">
    <property type="entry name" value="Acyl_CoA_acyltransferase"/>
</dbReference>